<dbReference type="PANTHER" id="PTHR46005:SF4">
    <property type="entry name" value="RHO GTPASE-ACTIVATING PROTEIN 190"/>
    <property type="match status" value="1"/>
</dbReference>
<sequence length="1561" mass="174299">MVFEKTGKVTISVVGYPGSGTDVRQHVGKSCLINRFMAPYRFNENHLSILSLSDYDSEVICSSHWLYWGDSSVNVNGCKLHIQIIEQCDFVDDHLFQPLFEPRPYAERCLDFKITLHSRKLCYVCKEQLGHESAFPQVYLEPTTLFVDVFVCVYDMSLCGPSALQQAAFLGHVITRLSSLKFPVVVATSKHDMNVSRQASTLFKDTLSGCKKHWMKNLCIVETSSRLNVNVKTVFQCAAVFGHHKRANKYKLHTGLLRCSLRKSSNERKPFPMCFGKSVWSSIRWVQYGTSSCDTNVHSISSESPNVRHVSYFPPLVQSLTFPKQHNKLRIPERIILPQMIGVNDPNIPITNPSSPLETKTYQMNASLFPDTHFPENSSFVQDITLPKISDVCDLSVLPTPPPPLLLPGPCSRSSFEPINSSSIETRKSVALPAKCPDLSHNIPAGNPFVKIYVRGQTETSNCAAAAMRDLCPLEFYIDKTGRQFRVIILSNSSKNLRNQTPILNPLPFYSDPPNRRPNGLTIQPVHMSLTASQMSAFSAPNSSSLGNNFGTAAYGNHNNNKDCSPIVDSVQGNLTLTPFSVDNSMPPSSFQSFKANHLNTLTEYCVYLFIYKNINELLECCELIKHESSISTVQKPIKVLAYLYCSNYDALEERNVILSGLMASSRFRIPYLSVNSESVAVFLDNLLYLTTNTQIENDQTTYTSNSNISFIDWRSFINVDYLSILTEFICLSENFMDKLITEDKFKFVGLLTALILSNCNIVSGCTDSHSTNRKLFFVPSTIYREDPQSYCKSKKNSSCIYVHFVQLDEVIESVLCQSPTFSTAYSPRALLIHYSSSSWSEVGIDIEDSLNKLCSAFDLNTFSEYKFTPVILLVAFHSGSSQQIPVEAEGIIHGLKLIQRLAHDYSCPLLLPSSEYEPVKVQFRKNSISSGVSTECESDHINMCENIQSIKDSAKFSLGFLSVSRSDDVRAELYKRIFDGEFSSWYSSFDMTKNLSDNSVCSNVVANNNNYFSSAHTSKCSTSSKSPAEKPQFTLDSQNVSSVCSSILHNPPNDVITLPWLPLSPTDAFSFQSLRSLPTQNSFSRTLCLETTHANIIRTLDNHRQLSRSNILNSTECGILPSTICEEMCQMSQAGVFCSVCPQSCSTAVALPSINSSVEEYYAELPKVTQSVTLELDSRRPHPNRPKRPHPRTDSAHSHSPSPLLSNDQNLLSTTTAFNQSITDLCSKNDLSHINGHQTLDNGSTVYAEVNDAFVYKTLPHCSSSGFIPTKLSSHVDHYELTDSVQQLNNLTLYPNLSNSPYTSKIRDNNHVNGSLVLNNTREMCHSNSSRVNPLSNIFSQCKAPADTSFGRTSLQFNPRHTNLPALPPNEIPTSISTHSDSNFSLLPFFCMPTQATRSVLCPSYSNSCSTPLCSWSTCRQHAVNFSRFSRVPNVSASGLQCAPNTFPLKSSTFLGPVMPIEVPYESLPVSQLNQKKTLTYVVDSAVTNISPVTSDLSNNRKRFPRNILSSAIKRYNIWSRYMLNNSHNSSKLLTCISDKYTFQYSSNLILYCYVCLLIG</sequence>
<dbReference type="EMBL" id="KL250964">
    <property type="protein sequence ID" value="KGB38048.1"/>
    <property type="molecule type" value="Genomic_DNA"/>
</dbReference>
<dbReference type="GO" id="GO:0005829">
    <property type="term" value="C:cytosol"/>
    <property type="evidence" value="ECO:0007669"/>
    <property type="project" value="TreeGrafter"/>
</dbReference>
<accession>A0A095C7D7</accession>
<dbReference type="Gene3D" id="3.40.50.300">
    <property type="entry name" value="P-loop containing nucleotide triphosphate hydrolases"/>
    <property type="match status" value="1"/>
</dbReference>
<feature type="compositionally biased region" description="Basic residues" evidence="1">
    <location>
        <begin position="1182"/>
        <end position="1191"/>
    </location>
</feature>
<organism evidence="2">
    <name type="scientific">Schistosoma haematobium</name>
    <name type="common">Blood fluke</name>
    <dbReference type="NCBI Taxonomy" id="6185"/>
    <lineage>
        <taxon>Eukaryota</taxon>
        <taxon>Metazoa</taxon>
        <taxon>Spiralia</taxon>
        <taxon>Lophotrochozoa</taxon>
        <taxon>Platyhelminthes</taxon>
        <taxon>Trematoda</taxon>
        <taxon>Digenea</taxon>
        <taxon>Strigeidida</taxon>
        <taxon>Schistosomatoidea</taxon>
        <taxon>Schistosomatidae</taxon>
        <taxon>Schistosoma</taxon>
    </lineage>
</organism>
<dbReference type="InterPro" id="IPR027417">
    <property type="entry name" value="P-loop_NTPase"/>
</dbReference>
<dbReference type="GO" id="GO:0005096">
    <property type="term" value="F:GTPase activator activity"/>
    <property type="evidence" value="ECO:0007669"/>
    <property type="project" value="TreeGrafter"/>
</dbReference>
<name>A0A095C7D7_SCHHA</name>
<feature type="region of interest" description="Disordered" evidence="1">
    <location>
        <begin position="1173"/>
        <end position="1210"/>
    </location>
</feature>
<gene>
    <name evidence="2" type="ORF">MS3_06419</name>
</gene>
<evidence type="ECO:0000256" key="1">
    <source>
        <dbReference type="SAM" id="MobiDB-lite"/>
    </source>
</evidence>
<dbReference type="STRING" id="6185.A0A095C7D7"/>
<dbReference type="PANTHER" id="PTHR46005">
    <property type="entry name" value="RHO GTPASE-ACTIVATING PROTEIN 190"/>
    <property type="match status" value="1"/>
</dbReference>
<dbReference type="SUPFAM" id="SSF52540">
    <property type="entry name" value="P-loop containing nucleoside triphosphate hydrolases"/>
    <property type="match status" value="1"/>
</dbReference>
<dbReference type="InterPro" id="IPR051978">
    <property type="entry name" value="Rho-GAP_domain"/>
</dbReference>
<evidence type="ECO:0000313" key="2">
    <source>
        <dbReference type="EMBL" id="KGB38048.1"/>
    </source>
</evidence>
<dbReference type="GO" id="GO:0007266">
    <property type="term" value="P:Rho protein signal transduction"/>
    <property type="evidence" value="ECO:0007669"/>
    <property type="project" value="TreeGrafter"/>
</dbReference>
<protein>
    <submittedName>
        <fullName evidence="2">Rho GTPase-activating protein 35</fullName>
    </submittedName>
</protein>
<proteinExistence type="predicted"/>
<dbReference type="GO" id="GO:0050770">
    <property type="term" value="P:regulation of axonogenesis"/>
    <property type="evidence" value="ECO:0007669"/>
    <property type="project" value="TreeGrafter"/>
</dbReference>
<reference evidence="2" key="1">
    <citation type="journal article" date="2012" name="Nat. Genet.">
        <title>Whole-genome sequence of Schistosoma haematobium.</title>
        <authorList>
            <person name="Young N.D."/>
            <person name="Jex A.R."/>
            <person name="Li B."/>
            <person name="Liu S."/>
            <person name="Yang L."/>
            <person name="Xiong Z."/>
            <person name="Li Y."/>
            <person name="Cantacessi C."/>
            <person name="Hall R.S."/>
            <person name="Xu X."/>
            <person name="Chen F."/>
            <person name="Wu X."/>
            <person name="Zerlotini A."/>
            <person name="Oliveira G."/>
            <person name="Hofmann A."/>
            <person name="Zhang G."/>
            <person name="Fang X."/>
            <person name="Kang Y."/>
            <person name="Campbell B.E."/>
            <person name="Loukas A."/>
            <person name="Ranganathan S."/>
            <person name="Rollinson D."/>
            <person name="Rinaldi G."/>
            <person name="Brindley P.J."/>
            <person name="Yang H."/>
            <person name="Wang J."/>
            <person name="Wang J."/>
            <person name="Gasser R.B."/>
        </authorList>
    </citation>
    <scope>NUCLEOTIDE SEQUENCE [LARGE SCALE GENOMIC DNA]</scope>
</reference>
<dbReference type="GO" id="GO:0008361">
    <property type="term" value="P:regulation of cell size"/>
    <property type="evidence" value="ECO:0007669"/>
    <property type="project" value="TreeGrafter"/>
</dbReference>